<organism evidence="14 15">
    <name type="scientific">Rhizopus azygosporus</name>
    <name type="common">Rhizopus microsporus var. azygosporus</name>
    <dbReference type="NCBI Taxonomy" id="86630"/>
    <lineage>
        <taxon>Eukaryota</taxon>
        <taxon>Fungi</taxon>
        <taxon>Fungi incertae sedis</taxon>
        <taxon>Mucoromycota</taxon>
        <taxon>Mucoromycotina</taxon>
        <taxon>Mucoromycetes</taxon>
        <taxon>Mucorales</taxon>
        <taxon>Mucorineae</taxon>
        <taxon>Rhizopodaceae</taxon>
        <taxon>Rhizopus</taxon>
    </lineage>
</organism>
<dbReference type="NCBIfam" id="NF002773">
    <property type="entry name" value="PRK02866.1"/>
    <property type="match status" value="1"/>
</dbReference>
<evidence type="ECO:0000256" key="9">
    <source>
        <dbReference type="ARBA" id="ARBA00023239"/>
    </source>
</evidence>
<keyword evidence="6" id="KW-0256">Endoplasmic reticulum</keyword>
<feature type="active site" evidence="11">
    <location>
        <position position="121"/>
    </location>
</feature>
<protein>
    <recommendedName>
        <fullName evidence="11">Cyanate hydratase</fullName>
        <shortName evidence="11">Cyanase</shortName>
        <ecNumber evidence="11">4.2.1.104</ecNumber>
    </recommendedName>
    <alternativeName>
        <fullName evidence="11">Cyanate hydrolase</fullName>
    </alternativeName>
    <alternativeName>
        <fullName evidence="11">Cyanate lyase</fullName>
    </alternativeName>
</protein>
<dbReference type="AlphaFoldDB" id="A0A367K1W4"/>
<evidence type="ECO:0000256" key="7">
    <source>
        <dbReference type="ARBA" id="ARBA00022989"/>
    </source>
</evidence>
<comment type="similarity">
    <text evidence="3">Belongs to the SPCS2 family.</text>
</comment>
<dbReference type="HAMAP" id="MF_00535">
    <property type="entry name" value="Cyanate_hydrat"/>
    <property type="match status" value="1"/>
</dbReference>
<dbReference type="STRING" id="86630.A0A367K1W4"/>
<dbReference type="InterPro" id="IPR036581">
    <property type="entry name" value="Cyanate_lyase_C_sf"/>
</dbReference>
<dbReference type="SMART" id="SM00530">
    <property type="entry name" value="HTH_XRE"/>
    <property type="match status" value="1"/>
</dbReference>
<feature type="active site" evidence="11">
    <location>
        <position position="98"/>
    </location>
</feature>
<dbReference type="InterPro" id="IPR008076">
    <property type="entry name" value="Cyanase"/>
</dbReference>
<feature type="transmembrane region" description="Helical" evidence="12">
    <location>
        <begin position="232"/>
        <end position="252"/>
    </location>
</feature>
<keyword evidence="15" id="KW-1185">Reference proteome</keyword>
<keyword evidence="7 12" id="KW-1133">Transmembrane helix</keyword>
<dbReference type="SUPFAM" id="SSF47413">
    <property type="entry name" value="lambda repressor-like DNA-binding domains"/>
    <property type="match status" value="1"/>
</dbReference>
<evidence type="ECO:0000256" key="8">
    <source>
        <dbReference type="ARBA" id="ARBA00023136"/>
    </source>
</evidence>
<comment type="function">
    <text evidence="1 11">Catalyzes the reaction of cyanate with bicarbonate to produce ammonia and carbon dioxide.</text>
</comment>
<dbReference type="InterPro" id="IPR003712">
    <property type="entry name" value="Cyanate_lyase_C"/>
</dbReference>
<sequence length="343" mass="39272">MNSQLNLNPLQQRMFEAKSARKLSFKDIGDAIGCDEVYVAAIFYGQAKPTDEQIENLSVVLNIPTQHIQEILGGHYYPTRGGLMSIPPSDPTLYRLFEMIQVYGYPIKAIIHEKFGDGIMSAIDFTAHVDKVEDPNGDRVKITLDGKFLPYKRCTFNKVELPPVELTNKYDATQIKNAVDDEIARYYTKEQDFVQSHTHTDIRLLLGYVSCFIAGGAFYYEYKTSFREAIPVTMFSVISFWILQALAAVYQYTIEKDEIFMGSQYSHGREVATLKVSGKLEKYNPKYSLKITYVDKTTTKKTTLKVEPNTTEWFTTKGILSYEAIDNDLKKYVDTLKQQLHQE</sequence>
<evidence type="ECO:0000256" key="12">
    <source>
        <dbReference type="SAM" id="Phobius"/>
    </source>
</evidence>
<keyword evidence="5 12" id="KW-0812">Transmembrane</keyword>
<keyword evidence="8 12" id="KW-0472">Membrane</keyword>
<dbReference type="Gene3D" id="3.30.1160.10">
    <property type="entry name" value="Cyanate lyase, C-terminal domain"/>
    <property type="match status" value="1"/>
</dbReference>
<comment type="catalytic activity">
    <reaction evidence="11">
        <text>cyanate + hydrogencarbonate + 3 H(+) = NH4(+) + 2 CO2</text>
        <dbReference type="Rhea" id="RHEA:11120"/>
        <dbReference type="ChEBI" id="CHEBI:15378"/>
        <dbReference type="ChEBI" id="CHEBI:16526"/>
        <dbReference type="ChEBI" id="CHEBI:17544"/>
        <dbReference type="ChEBI" id="CHEBI:28938"/>
        <dbReference type="ChEBI" id="CHEBI:29195"/>
        <dbReference type="EC" id="4.2.1.104"/>
    </reaction>
</comment>
<comment type="function">
    <text evidence="10">Transcriptional coactivator that stimulates GCN4-dependent transcriptional activity by bridging the DNA-binding region of GCN4 and TBP (SPT15), thereby recruiting TBP to GCN4-bound promoters. Involved in induction of the ribosome quality control (RQC) pathway; a pathway that degrades nascent peptide chains during problematic translation. Required to prevent stalled ribosomes from frameshifting.</text>
</comment>
<dbReference type="PANTHER" id="PTHR34186">
    <property type="entry name" value="CYANATE HYDRATASE"/>
    <property type="match status" value="1"/>
</dbReference>
<feature type="transmembrane region" description="Helical" evidence="12">
    <location>
        <begin position="202"/>
        <end position="220"/>
    </location>
</feature>
<dbReference type="EC" id="4.2.1.104" evidence="11"/>
<evidence type="ECO:0000256" key="1">
    <source>
        <dbReference type="ARBA" id="ARBA00003561"/>
    </source>
</evidence>
<dbReference type="GO" id="GO:0005787">
    <property type="term" value="C:signal peptidase complex"/>
    <property type="evidence" value="ECO:0007669"/>
    <property type="project" value="InterPro"/>
</dbReference>
<dbReference type="NCBIfam" id="TIGR00673">
    <property type="entry name" value="cynS"/>
    <property type="match status" value="1"/>
</dbReference>
<dbReference type="PRINTS" id="PR01693">
    <property type="entry name" value="CYANASE"/>
</dbReference>
<dbReference type="PROSITE" id="PS50943">
    <property type="entry name" value="HTH_CROC1"/>
    <property type="match status" value="1"/>
</dbReference>
<dbReference type="SMART" id="SM01116">
    <property type="entry name" value="Cyanate_lyase"/>
    <property type="match status" value="1"/>
</dbReference>
<dbReference type="SUPFAM" id="SSF55234">
    <property type="entry name" value="Cyanase C-terminal domain"/>
    <property type="match status" value="1"/>
</dbReference>
<dbReference type="Proteomes" id="UP000252139">
    <property type="component" value="Unassembled WGS sequence"/>
</dbReference>
<evidence type="ECO:0000256" key="3">
    <source>
        <dbReference type="ARBA" id="ARBA00007324"/>
    </source>
</evidence>
<evidence type="ECO:0000256" key="11">
    <source>
        <dbReference type="HAMAP-Rule" id="MF_03139"/>
    </source>
</evidence>
<gene>
    <name evidence="14" type="primary">CYN1_2</name>
    <name evidence="11" type="synonym">cyn1</name>
    <name evidence="14" type="ORF">CU097_008507</name>
</gene>
<evidence type="ECO:0000256" key="5">
    <source>
        <dbReference type="ARBA" id="ARBA00022692"/>
    </source>
</evidence>
<evidence type="ECO:0000256" key="10">
    <source>
        <dbReference type="ARBA" id="ARBA00035107"/>
    </source>
</evidence>
<dbReference type="GO" id="GO:0008824">
    <property type="term" value="F:cyanate hydratase activity"/>
    <property type="evidence" value="ECO:0007669"/>
    <property type="project" value="UniProtKB-UniRule"/>
</dbReference>
<comment type="similarity">
    <text evidence="4">Belongs to the MBF1 family.</text>
</comment>
<evidence type="ECO:0000259" key="13">
    <source>
        <dbReference type="PROSITE" id="PS50943"/>
    </source>
</evidence>
<dbReference type="InterPro" id="IPR001387">
    <property type="entry name" value="Cro/C1-type_HTH"/>
</dbReference>
<dbReference type="EMBL" id="PJQL01000396">
    <property type="protein sequence ID" value="RCH96158.1"/>
    <property type="molecule type" value="Genomic_DNA"/>
</dbReference>
<dbReference type="Pfam" id="PF02560">
    <property type="entry name" value="Cyanate_lyase"/>
    <property type="match status" value="1"/>
</dbReference>
<evidence type="ECO:0000256" key="2">
    <source>
        <dbReference type="ARBA" id="ARBA00004477"/>
    </source>
</evidence>
<dbReference type="InterPro" id="IPR009582">
    <property type="entry name" value="Spc2/SPCS2"/>
</dbReference>
<dbReference type="Pfam" id="PF06703">
    <property type="entry name" value="SPC25"/>
    <property type="match status" value="1"/>
</dbReference>
<dbReference type="Gene3D" id="1.10.260.40">
    <property type="entry name" value="lambda repressor-like DNA-binding domains"/>
    <property type="match status" value="1"/>
</dbReference>
<proteinExistence type="inferred from homology"/>
<dbReference type="GO" id="GO:0003677">
    <property type="term" value="F:DNA binding"/>
    <property type="evidence" value="ECO:0007669"/>
    <property type="project" value="InterPro"/>
</dbReference>
<dbReference type="InterPro" id="IPR010982">
    <property type="entry name" value="Lambda_DNA-bd_dom_sf"/>
</dbReference>
<name>A0A367K1W4_RHIAZ</name>
<evidence type="ECO:0000256" key="4">
    <source>
        <dbReference type="ARBA" id="ARBA00009802"/>
    </source>
</evidence>
<keyword evidence="9 11" id="KW-0456">Lyase</keyword>
<evidence type="ECO:0000313" key="15">
    <source>
        <dbReference type="Proteomes" id="UP000252139"/>
    </source>
</evidence>
<comment type="subcellular location">
    <subcellularLocation>
        <location evidence="2">Endoplasmic reticulum membrane</location>
        <topology evidence="2">Multi-pass membrane protein</topology>
    </subcellularLocation>
</comment>
<reference evidence="14 15" key="1">
    <citation type="journal article" date="2018" name="G3 (Bethesda)">
        <title>Phylogenetic and Phylogenomic Definition of Rhizopus Species.</title>
        <authorList>
            <person name="Gryganskyi A.P."/>
            <person name="Golan J."/>
            <person name="Dolatabadi S."/>
            <person name="Mondo S."/>
            <person name="Robb S."/>
            <person name="Idnurm A."/>
            <person name="Muszewska A."/>
            <person name="Steczkiewicz K."/>
            <person name="Masonjones S."/>
            <person name="Liao H.L."/>
            <person name="Gajdeczka M.T."/>
            <person name="Anike F."/>
            <person name="Vuek A."/>
            <person name="Anishchenko I.M."/>
            <person name="Voigt K."/>
            <person name="de Hoog G.S."/>
            <person name="Smith M.E."/>
            <person name="Heitman J."/>
            <person name="Vilgalys R."/>
            <person name="Stajich J.E."/>
        </authorList>
    </citation>
    <scope>NUCLEOTIDE SEQUENCE [LARGE SCALE GENOMIC DNA]</scope>
    <source>
        <strain evidence="14 15">CBS 357.93</strain>
    </source>
</reference>
<comment type="similarity">
    <text evidence="11">Belongs to the cyanase family.</text>
</comment>
<comment type="caution">
    <text evidence="14">The sequence shown here is derived from an EMBL/GenBank/DDBJ whole genome shotgun (WGS) entry which is preliminary data.</text>
</comment>
<dbReference type="GO" id="GO:0006465">
    <property type="term" value="P:signal peptide processing"/>
    <property type="evidence" value="ECO:0007669"/>
    <property type="project" value="InterPro"/>
</dbReference>
<accession>A0A367K1W4</accession>
<dbReference type="CDD" id="cd00559">
    <property type="entry name" value="Cyanase_C"/>
    <property type="match status" value="1"/>
</dbReference>
<evidence type="ECO:0000313" key="14">
    <source>
        <dbReference type="EMBL" id="RCH96158.1"/>
    </source>
</evidence>
<dbReference type="PANTHER" id="PTHR34186:SF2">
    <property type="entry name" value="CYANATE HYDRATASE"/>
    <property type="match status" value="1"/>
</dbReference>
<feature type="active site" evidence="11">
    <location>
        <position position="95"/>
    </location>
</feature>
<dbReference type="OrthoDB" id="10019422at2759"/>
<evidence type="ECO:0000256" key="6">
    <source>
        <dbReference type="ARBA" id="ARBA00022824"/>
    </source>
</evidence>
<feature type="domain" description="HTH cro/C1-type" evidence="13">
    <location>
        <begin position="20"/>
        <end position="68"/>
    </location>
</feature>